<dbReference type="EMBL" id="JAFCNB010000011">
    <property type="protein sequence ID" value="MBP2706270.1"/>
    <property type="molecule type" value="Genomic_DNA"/>
</dbReference>
<dbReference type="Pfam" id="PF13560">
    <property type="entry name" value="HTH_31"/>
    <property type="match status" value="1"/>
</dbReference>
<dbReference type="Gene3D" id="1.10.260.40">
    <property type="entry name" value="lambda repressor-like DNA-binding domains"/>
    <property type="match status" value="1"/>
</dbReference>
<name>A0A941AJF3_9ACTN</name>
<evidence type="ECO:0000313" key="3">
    <source>
        <dbReference type="Proteomes" id="UP000674234"/>
    </source>
</evidence>
<accession>A0A941AJF3</accession>
<reference evidence="2" key="1">
    <citation type="submission" date="2021-02" db="EMBL/GenBank/DDBJ databases">
        <title>Draft genome sequence of Microbispora sp. RL4-1S isolated from rice leaves in Thailand.</title>
        <authorList>
            <person name="Muangham S."/>
            <person name="Duangmal K."/>
        </authorList>
    </citation>
    <scope>NUCLEOTIDE SEQUENCE</scope>
    <source>
        <strain evidence="2">RL4-1S</strain>
    </source>
</reference>
<comment type="caution">
    <text evidence="2">The sequence shown here is derived from an EMBL/GenBank/DDBJ whole genome shotgun (WGS) entry which is preliminary data.</text>
</comment>
<protein>
    <submittedName>
        <fullName evidence="2">Helix-turn-helix domain-containing protein</fullName>
    </submittedName>
</protein>
<dbReference type="SUPFAM" id="SSF47413">
    <property type="entry name" value="lambda repressor-like DNA-binding domains"/>
    <property type="match status" value="1"/>
</dbReference>
<keyword evidence="3" id="KW-1185">Reference proteome</keyword>
<evidence type="ECO:0000259" key="1">
    <source>
        <dbReference type="PROSITE" id="PS50943"/>
    </source>
</evidence>
<evidence type="ECO:0000313" key="2">
    <source>
        <dbReference type="EMBL" id="MBP2706270.1"/>
    </source>
</evidence>
<gene>
    <name evidence="2" type="ORF">JOL79_20885</name>
</gene>
<dbReference type="GO" id="GO:0003677">
    <property type="term" value="F:DNA binding"/>
    <property type="evidence" value="ECO:0007669"/>
    <property type="project" value="InterPro"/>
</dbReference>
<dbReference type="PROSITE" id="PS50943">
    <property type="entry name" value="HTH_CROC1"/>
    <property type="match status" value="1"/>
</dbReference>
<dbReference type="InterPro" id="IPR010982">
    <property type="entry name" value="Lambda_DNA-bd_dom_sf"/>
</dbReference>
<dbReference type="AlphaFoldDB" id="A0A941AJF3"/>
<organism evidence="2 3">
    <name type="scientific">Microbispora oryzae</name>
    <dbReference type="NCBI Taxonomy" id="2806554"/>
    <lineage>
        <taxon>Bacteria</taxon>
        <taxon>Bacillati</taxon>
        <taxon>Actinomycetota</taxon>
        <taxon>Actinomycetes</taxon>
        <taxon>Streptosporangiales</taxon>
        <taxon>Streptosporangiaceae</taxon>
        <taxon>Microbispora</taxon>
    </lineage>
</organism>
<dbReference type="Proteomes" id="UP000674234">
    <property type="component" value="Unassembled WGS sequence"/>
</dbReference>
<proteinExistence type="predicted"/>
<dbReference type="InterPro" id="IPR001387">
    <property type="entry name" value="Cro/C1-type_HTH"/>
</dbReference>
<sequence length="360" mass="40083">MSGDDPEVSALARRLRELRENRWPGVRVTQPQLAAALGVSVPLVSSWESRTSPRVPPMNRIEGYATFFATSRPATEGHPLSPSDLTAAELDERAALLSELTRLRRAAQRAQNEVAAADGGLMPSDVRRGPWHFADGEPITIICSVVPPERREKIPYAHPGDPDYIELYKYSDLDSLFELHGHLRAANPTSLVSLRSNDQLTPDDLTTHLVLLGGVDWNRITASVLGDIEAPVRQVAHWSAEDGVYFEVTEGGDTRRHHPVTEGSGASLRLIEDVAFFYRGENPYNVERTLSMCNGMYARGVLGAVRALTDERFRDRNADYLHRRFGDARSYSVLSRVQIVGGVVITPDWTLESVRLHEWP</sequence>
<dbReference type="SMART" id="SM00530">
    <property type="entry name" value="HTH_XRE"/>
    <property type="match status" value="1"/>
</dbReference>
<dbReference type="RefSeq" id="WP_210157546.1">
    <property type="nucleotide sequence ID" value="NZ_JAFCNB010000011.1"/>
</dbReference>
<feature type="domain" description="HTH cro/C1-type" evidence="1">
    <location>
        <begin position="15"/>
        <end position="49"/>
    </location>
</feature>